<proteinExistence type="predicted"/>
<organism evidence="1 2">
    <name type="scientific">Microbacterium aoyamense</name>
    <dbReference type="NCBI Taxonomy" id="344166"/>
    <lineage>
        <taxon>Bacteria</taxon>
        <taxon>Bacillati</taxon>
        <taxon>Actinomycetota</taxon>
        <taxon>Actinomycetes</taxon>
        <taxon>Micrococcales</taxon>
        <taxon>Microbacteriaceae</taxon>
        <taxon>Microbacterium</taxon>
    </lineage>
</organism>
<dbReference type="Proteomes" id="UP001501343">
    <property type="component" value="Unassembled WGS sequence"/>
</dbReference>
<comment type="caution">
    <text evidence="1">The sequence shown here is derived from an EMBL/GenBank/DDBJ whole genome shotgun (WGS) entry which is preliminary data.</text>
</comment>
<reference evidence="2" key="1">
    <citation type="journal article" date="2019" name="Int. J. Syst. Evol. Microbiol.">
        <title>The Global Catalogue of Microorganisms (GCM) 10K type strain sequencing project: providing services to taxonomists for standard genome sequencing and annotation.</title>
        <authorList>
            <consortium name="The Broad Institute Genomics Platform"/>
            <consortium name="The Broad Institute Genome Sequencing Center for Infectious Disease"/>
            <person name="Wu L."/>
            <person name="Ma J."/>
        </authorList>
    </citation>
    <scope>NUCLEOTIDE SEQUENCE [LARGE SCALE GENOMIC DNA]</scope>
    <source>
        <strain evidence="2">JCM 14900</strain>
    </source>
</reference>
<dbReference type="EMBL" id="BAAAOF010000003">
    <property type="protein sequence ID" value="GAA1925385.1"/>
    <property type="molecule type" value="Genomic_DNA"/>
</dbReference>
<evidence type="ECO:0008006" key="3">
    <source>
        <dbReference type="Google" id="ProtNLM"/>
    </source>
</evidence>
<accession>A0ABP5AY08</accession>
<name>A0ABP5AY08_9MICO</name>
<evidence type="ECO:0000313" key="2">
    <source>
        <dbReference type="Proteomes" id="UP001501343"/>
    </source>
</evidence>
<gene>
    <name evidence="1" type="ORF">GCM10009775_17010</name>
</gene>
<sequence>MPTAVIDAVLALGPRLVAITLGGDGAILATENNGREERIGDSFGLGRECERLG</sequence>
<keyword evidence="2" id="KW-1185">Reference proteome</keyword>
<protein>
    <recommendedName>
        <fullName evidence="3">Fructokinase</fullName>
    </recommendedName>
</protein>
<evidence type="ECO:0000313" key="1">
    <source>
        <dbReference type="EMBL" id="GAA1925385.1"/>
    </source>
</evidence>